<gene>
    <name evidence="1" type="ORF">BN1356_00517</name>
</gene>
<dbReference type="InterPro" id="IPR000150">
    <property type="entry name" value="Cof"/>
</dbReference>
<sequence length="286" mass="31397">MIKLIASDMDGTLVASDHHISKENAAAIKHAQGKGVEFIISTGRSFEDARGQVEEAGISCNYLVMNGSELRNHQGEVIRKHYLDNSIVSEIVTDLLARDLFVEVYSTGGTFALGTTEACKWAIAAKIHNFYPDNAVADLVLTVEEHFLYKELNRISDVQQVFNQGHEVGKIICFNHDTNLIAGLREEIPLKYTVNATGSFAINLEITNPLADKGNAIKNYALSKGIDLEDVMTIGDSFNDMTMIDAPFGYTVAMGNAIDEIKSVARYITDTNDQHGVGNIINKILK</sequence>
<dbReference type="OrthoDB" id="9790031at2"/>
<dbReference type="CDD" id="cd07516">
    <property type="entry name" value="HAD_Pase"/>
    <property type="match status" value="1"/>
</dbReference>
<dbReference type="InterPro" id="IPR023214">
    <property type="entry name" value="HAD_sf"/>
</dbReference>
<dbReference type="GO" id="GO:0016791">
    <property type="term" value="F:phosphatase activity"/>
    <property type="evidence" value="ECO:0007669"/>
    <property type="project" value="UniProtKB-ARBA"/>
</dbReference>
<dbReference type="GO" id="GO:0005829">
    <property type="term" value="C:cytosol"/>
    <property type="evidence" value="ECO:0007669"/>
    <property type="project" value="TreeGrafter"/>
</dbReference>
<dbReference type="InterPro" id="IPR006379">
    <property type="entry name" value="HAD-SF_hydro_IIB"/>
</dbReference>
<dbReference type="EMBL" id="CTEN01000001">
    <property type="protein sequence ID" value="CQR24156.1"/>
    <property type="molecule type" value="Genomic_DNA"/>
</dbReference>
<evidence type="ECO:0000313" key="2">
    <source>
        <dbReference type="Proteomes" id="UP000198604"/>
    </source>
</evidence>
<reference evidence="2" key="1">
    <citation type="submission" date="2015-03" db="EMBL/GenBank/DDBJ databases">
        <authorList>
            <person name="Urmite Genomes"/>
        </authorList>
    </citation>
    <scope>NUCLEOTIDE SEQUENCE [LARGE SCALE GENOMIC DNA]</scope>
    <source>
        <strain evidence="2">FF10</strain>
    </source>
</reference>
<dbReference type="SFLD" id="SFLDG01140">
    <property type="entry name" value="C2.B:_Phosphomannomutase_and_P"/>
    <property type="match status" value="1"/>
</dbReference>
<organism evidence="1 2">
    <name type="scientific">Streptococcus varani</name>
    <dbReference type="NCBI Taxonomy" id="1608583"/>
    <lineage>
        <taxon>Bacteria</taxon>
        <taxon>Bacillati</taxon>
        <taxon>Bacillota</taxon>
        <taxon>Bacilli</taxon>
        <taxon>Lactobacillales</taxon>
        <taxon>Streptococcaceae</taxon>
        <taxon>Streptococcus</taxon>
    </lineage>
</organism>
<dbReference type="Gene3D" id="3.30.1240.10">
    <property type="match status" value="1"/>
</dbReference>
<dbReference type="RefSeq" id="WP_093649851.1">
    <property type="nucleotide sequence ID" value="NZ_CTEN01000001.1"/>
</dbReference>
<dbReference type="Proteomes" id="UP000198604">
    <property type="component" value="Unassembled WGS sequence"/>
</dbReference>
<keyword evidence="2" id="KW-1185">Reference proteome</keyword>
<dbReference type="SFLD" id="SFLDS00003">
    <property type="entry name" value="Haloacid_Dehalogenase"/>
    <property type="match status" value="1"/>
</dbReference>
<dbReference type="Gene3D" id="3.40.50.1000">
    <property type="entry name" value="HAD superfamily/HAD-like"/>
    <property type="match status" value="1"/>
</dbReference>
<name>A0A0E3WER4_9STRE</name>
<evidence type="ECO:0000313" key="1">
    <source>
        <dbReference type="EMBL" id="CQR24156.1"/>
    </source>
</evidence>
<dbReference type="InterPro" id="IPR036412">
    <property type="entry name" value="HAD-like_sf"/>
</dbReference>
<dbReference type="PANTHER" id="PTHR10000:SF55">
    <property type="entry name" value="5-AMINO-6-(5-PHOSPHO-D-RIBITYLAMINO)URACIL PHOSPHATASE YCSE"/>
    <property type="match status" value="1"/>
</dbReference>
<dbReference type="Pfam" id="PF08282">
    <property type="entry name" value="Hydrolase_3"/>
    <property type="match status" value="1"/>
</dbReference>
<dbReference type="PANTHER" id="PTHR10000">
    <property type="entry name" value="PHOSPHOSERINE PHOSPHATASE"/>
    <property type="match status" value="1"/>
</dbReference>
<dbReference type="STRING" id="1608583.BN1356_00517"/>
<dbReference type="AlphaFoldDB" id="A0A0E3WER4"/>
<dbReference type="GO" id="GO:0000287">
    <property type="term" value="F:magnesium ion binding"/>
    <property type="evidence" value="ECO:0007669"/>
    <property type="project" value="TreeGrafter"/>
</dbReference>
<dbReference type="PROSITE" id="PS01228">
    <property type="entry name" value="COF_1"/>
    <property type="match status" value="1"/>
</dbReference>
<protein>
    <submittedName>
        <fullName evidence="1">Haloacid dehalogenase</fullName>
    </submittedName>
</protein>
<proteinExistence type="predicted"/>
<dbReference type="NCBIfam" id="TIGR01484">
    <property type="entry name" value="HAD-SF-IIB"/>
    <property type="match status" value="1"/>
</dbReference>
<accession>A0A0E3WER4</accession>
<dbReference type="NCBIfam" id="TIGR00099">
    <property type="entry name" value="Cof-subfamily"/>
    <property type="match status" value="1"/>
</dbReference>
<dbReference type="SUPFAM" id="SSF56784">
    <property type="entry name" value="HAD-like"/>
    <property type="match status" value="1"/>
</dbReference>